<dbReference type="EMBL" id="FOSN01000015">
    <property type="protein sequence ID" value="SFK68944.1"/>
    <property type="molecule type" value="Genomic_DNA"/>
</dbReference>
<evidence type="ECO:0000313" key="3">
    <source>
        <dbReference type="Proteomes" id="UP000198755"/>
    </source>
</evidence>
<dbReference type="RefSeq" id="WP_175492631.1">
    <property type="nucleotide sequence ID" value="NZ_FOSN01000015.1"/>
</dbReference>
<evidence type="ECO:0000256" key="1">
    <source>
        <dbReference type="SAM" id="MobiDB-lite"/>
    </source>
</evidence>
<proteinExistence type="predicted"/>
<keyword evidence="3" id="KW-1185">Reference proteome</keyword>
<accession>A0A1I4BJD5</accession>
<protein>
    <submittedName>
        <fullName evidence="2">Uncharacterized protein</fullName>
    </submittedName>
</protein>
<name>A0A1I4BJD5_9HYPH</name>
<feature type="region of interest" description="Disordered" evidence="1">
    <location>
        <begin position="1"/>
        <end position="57"/>
    </location>
</feature>
<sequence>MTEKVKIKTKEPSPKDSGDELERELKDSFPASDPPSITQNDVKAGDPQRQPRPARKN</sequence>
<feature type="compositionally biased region" description="Basic and acidic residues" evidence="1">
    <location>
        <begin position="1"/>
        <end position="27"/>
    </location>
</feature>
<organism evidence="2 3">
    <name type="scientific">Methylocapsa palsarum</name>
    <dbReference type="NCBI Taxonomy" id="1612308"/>
    <lineage>
        <taxon>Bacteria</taxon>
        <taxon>Pseudomonadati</taxon>
        <taxon>Pseudomonadota</taxon>
        <taxon>Alphaproteobacteria</taxon>
        <taxon>Hyphomicrobiales</taxon>
        <taxon>Beijerinckiaceae</taxon>
        <taxon>Methylocapsa</taxon>
    </lineage>
</organism>
<dbReference type="AlphaFoldDB" id="A0A1I4BJD5"/>
<gene>
    <name evidence="2" type="ORF">SAMN05444581_11547</name>
</gene>
<reference evidence="2 3" key="1">
    <citation type="submission" date="2016-10" db="EMBL/GenBank/DDBJ databases">
        <authorList>
            <person name="de Groot N.N."/>
        </authorList>
    </citation>
    <scope>NUCLEOTIDE SEQUENCE [LARGE SCALE GENOMIC DNA]</scope>
    <source>
        <strain evidence="2 3">NE2</strain>
    </source>
</reference>
<dbReference type="Proteomes" id="UP000198755">
    <property type="component" value="Unassembled WGS sequence"/>
</dbReference>
<evidence type="ECO:0000313" key="2">
    <source>
        <dbReference type="EMBL" id="SFK68944.1"/>
    </source>
</evidence>